<accession>A0A6A5CD91</accession>
<evidence type="ECO:0000256" key="6">
    <source>
        <dbReference type="ARBA" id="ARBA00023002"/>
    </source>
</evidence>
<dbReference type="GO" id="GO:0005739">
    <property type="term" value="C:mitochondrion"/>
    <property type="evidence" value="ECO:0007669"/>
    <property type="project" value="UniProtKB-SubCell"/>
</dbReference>
<evidence type="ECO:0000256" key="10">
    <source>
        <dbReference type="PIRSR" id="PIRSR000362-2"/>
    </source>
</evidence>
<dbReference type="PANTHER" id="PTHR48467">
    <property type="entry name" value="GLUTAMATE SYNTHASE 1 [NADH], CHLOROPLASTIC-LIKE"/>
    <property type="match status" value="1"/>
</dbReference>
<comment type="caution">
    <text evidence="12">The sequence shown here is derived from an EMBL/GenBank/DDBJ whole genome shotgun (WGS) entry which is preliminary data.</text>
</comment>
<comment type="subcellular location">
    <subcellularLocation>
        <location evidence="8">Mitochondrion</location>
    </subcellularLocation>
</comment>
<dbReference type="EC" id="1.18.1.6" evidence="8"/>
<dbReference type="OrthoDB" id="333024at2759"/>
<proteinExistence type="inferred from homology"/>
<dbReference type="GO" id="GO:0016491">
    <property type="term" value="F:oxidoreductase activity"/>
    <property type="evidence" value="ECO:0007669"/>
    <property type="project" value="UniProtKB-KW"/>
</dbReference>
<feature type="binding site" evidence="10">
    <location>
        <begin position="224"/>
        <end position="227"/>
    </location>
    <ligand>
        <name>NADP(+)</name>
        <dbReference type="ChEBI" id="CHEBI:58349"/>
    </ligand>
</feature>
<evidence type="ECO:0000256" key="1">
    <source>
        <dbReference type="ARBA" id="ARBA00001974"/>
    </source>
</evidence>
<organism evidence="12 13">
    <name type="scientific">Naegleria fowleri</name>
    <name type="common">Brain eating amoeba</name>
    <dbReference type="NCBI Taxonomy" id="5763"/>
    <lineage>
        <taxon>Eukaryota</taxon>
        <taxon>Discoba</taxon>
        <taxon>Heterolobosea</taxon>
        <taxon>Tetramitia</taxon>
        <taxon>Eutetramitia</taxon>
        <taxon>Vahlkampfiidae</taxon>
        <taxon>Naegleria</taxon>
    </lineage>
</organism>
<dbReference type="VEuPathDB" id="AmoebaDB:FDP41_010635"/>
<evidence type="ECO:0000256" key="9">
    <source>
        <dbReference type="PIRSR" id="PIRSR000362-1"/>
    </source>
</evidence>
<keyword evidence="4 8" id="KW-0274">FAD</keyword>
<dbReference type="RefSeq" id="XP_044568283.1">
    <property type="nucleotide sequence ID" value="XM_044700955.1"/>
</dbReference>
<dbReference type="Gene3D" id="3.50.50.60">
    <property type="entry name" value="FAD/NAD(P)-binding domain"/>
    <property type="match status" value="1"/>
</dbReference>
<evidence type="ECO:0000256" key="5">
    <source>
        <dbReference type="ARBA" id="ARBA00022857"/>
    </source>
</evidence>
<dbReference type="OMA" id="RFNFIGN"/>
<feature type="domain" description="FAD/NAD(P)-binding" evidence="11">
    <location>
        <begin position="65"/>
        <end position="237"/>
    </location>
</feature>
<gene>
    <name evidence="12" type="ORF">FDP41_010635</name>
</gene>
<feature type="binding site" evidence="9">
    <location>
        <position position="146"/>
    </location>
    <ligand>
        <name>FAD</name>
        <dbReference type="ChEBI" id="CHEBI:57692"/>
    </ligand>
</feature>
<evidence type="ECO:0000259" key="11">
    <source>
        <dbReference type="Pfam" id="PF07992"/>
    </source>
</evidence>
<keyword evidence="3 8" id="KW-0285">Flavoprotein</keyword>
<comment type="similarity">
    <text evidence="2 8">Belongs to the ferredoxin--NADP reductase type 1 family.</text>
</comment>
<keyword evidence="6 8" id="KW-0560">Oxidoreductase</keyword>
<dbReference type="InterPro" id="IPR021163">
    <property type="entry name" value="Ferredox_Rdtase_adrenod"/>
</dbReference>
<evidence type="ECO:0000313" key="12">
    <source>
        <dbReference type="EMBL" id="KAF0983570.1"/>
    </source>
</evidence>
<keyword evidence="13" id="KW-1185">Reference proteome</keyword>
<keyword evidence="5 8" id="KW-0521">NADP</keyword>
<keyword evidence="8" id="KW-0496">Mitochondrion</keyword>
<evidence type="ECO:0000256" key="7">
    <source>
        <dbReference type="ARBA" id="ARBA00048933"/>
    </source>
</evidence>
<dbReference type="InterPro" id="IPR055275">
    <property type="entry name" value="Ferredox_Rdtase"/>
</dbReference>
<evidence type="ECO:0000256" key="3">
    <source>
        <dbReference type="ARBA" id="ARBA00022630"/>
    </source>
</evidence>
<feature type="binding site" evidence="9">
    <location>
        <position position="74"/>
    </location>
    <ligand>
        <name>FAD</name>
        <dbReference type="ChEBI" id="CHEBI:57692"/>
    </ligand>
</feature>
<feature type="binding site" evidence="10">
    <location>
        <position position="454"/>
    </location>
    <ligand>
        <name>NADP(+)</name>
        <dbReference type="ChEBI" id="CHEBI:58349"/>
    </ligand>
</feature>
<comment type="cofactor">
    <cofactor evidence="1 8 9">
        <name>FAD</name>
        <dbReference type="ChEBI" id="CHEBI:57692"/>
    </cofactor>
</comment>
<feature type="binding site" evidence="9">
    <location>
        <position position="102"/>
    </location>
    <ligand>
        <name>FAD</name>
        <dbReference type="ChEBI" id="CHEBI:57692"/>
    </ligand>
</feature>
<name>A0A6A5CD91_NAEFO</name>
<dbReference type="PRINTS" id="PR00419">
    <property type="entry name" value="ADXRDTASE"/>
</dbReference>
<dbReference type="VEuPathDB" id="AmoebaDB:NfTy_013650"/>
<dbReference type="EMBL" id="VFQX01000006">
    <property type="protein sequence ID" value="KAF0983570.1"/>
    <property type="molecule type" value="Genomic_DNA"/>
</dbReference>
<dbReference type="SUPFAM" id="SSF51971">
    <property type="entry name" value="Nucleotide-binding domain"/>
    <property type="match status" value="1"/>
</dbReference>
<sequence length="540" mass="60495">MHRHHFARSFASSSLSSCLFASNNNQKCHPIIKKHVLTSSIYETRRKSSNFFFNNSIINTRRNLSVCVVGSGPAGFYTAKQLLGKECQAIFGKESVNITIIERLPTPYGLVRYGVAPDHPEVKNVQNDFDQVASDPRVQFIGNVSLGKDVRLKELQELFDVVVLSYGAESERTLGIKGEDLQGVESAREFVAWYNGLPSHTKEHTAEKFKNLVQNSKNAVIIGQGNVALDVARILARPVETLKPYDVTSQAMHVLENFNKNLNHILVVGRRGPVQIAATTKELRELIKLNCLHVDPAQIQDENLDEISKEQLHKEGRVKQRLIQLLQTAVVKPTLPDNTKLVELVFFRNPVEFIPKKDDPSRIGSIKFEITKLEKDPNGGLEPKAVGTGIFEEIECDLVFKSIGYKSVPVDPDIPFDHKKGVVVNEHGRVVNPHNKQPLNGVYVCGWLKRGPSGVILSNIYDAEETVECITNDFSSGNLACSKKDAHTNLVLTLQTKNIPFVNFGQYKKLEQFEVNEGQKMGKIREKVLHVPDMLNICFK</sequence>
<evidence type="ECO:0000313" key="13">
    <source>
        <dbReference type="Proteomes" id="UP000444721"/>
    </source>
</evidence>
<reference evidence="12 13" key="1">
    <citation type="journal article" date="2019" name="Sci. Rep.">
        <title>Nanopore sequencing improves the draft genome of the human pathogenic amoeba Naegleria fowleri.</title>
        <authorList>
            <person name="Liechti N."/>
            <person name="Schurch N."/>
            <person name="Bruggmann R."/>
            <person name="Wittwer M."/>
        </authorList>
    </citation>
    <scope>NUCLEOTIDE SEQUENCE [LARGE SCALE GENOMIC DNA]</scope>
    <source>
        <strain evidence="12 13">ATCC 30894</strain>
    </source>
</reference>
<feature type="binding site" evidence="10">
    <location>
        <position position="282"/>
    </location>
    <ligand>
        <name>NADP(+)</name>
        <dbReference type="ChEBI" id="CHEBI:58349"/>
    </ligand>
</feature>
<evidence type="ECO:0000256" key="2">
    <source>
        <dbReference type="ARBA" id="ARBA00008312"/>
    </source>
</evidence>
<dbReference type="PANTHER" id="PTHR48467:SF1">
    <property type="entry name" value="GLUTAMATE SYNTHASE 1 [NADH], CHLOROPLASTIC-LIKE"/>
    <property type="match status" value="1"/>
</dbReference>
<protein>
    <recommendedName>
        <fullName evidence="8">NADPH:adrenodoxin oxidoreductase, mitochondrial</fullName>
        <ecNumber evidence="8">1.18.1.6</ecNumber>
    </recommendedName>
</protein>
<dbReference type="Gene3D" id="3.40.50.720">
    <property type="entry name" value="NAD(P)-binding Rossmann-like Domain"/>
    <property type="match status" value="1"/>
</dbReference>
<dbReference type="Pfam" id="PF07992">
    <property type="entry name" value="Pyr_redox_2"/>
    <property type="match status" value="1"/>
</dbReference>
<dbReference type="GeneID" id="68117850"/>
<dbReference type="Proteomes" id="UP000444721">
    <property type="component" value="Unassembled WGS sequence"/>
</dbReference>
<dbReference type="VEuPathDB" id="AmoebaDB:NF0072230"/>
<dbReference type="InterPro" id="IPR023753">
    <property type="entry name" value="FAD/NAD-binding_dom"/>
</dbReference>
<comment type="catalytic activity">
    <reaction evidence="7 8">
        <text>2 reduced [adrenodoxin] + NADP(+) + H(+) = 2 oxidized [adrenodoxin] + NADPH</text>
        <dbReference type="Rhea" id="RHEA:42312"/>
        <dbReference type="Rhea" id="RHEA-COMP:9998"/>
        <dbReference type="Rhea" id="RHEA-COMP:9999"/>
        <dbReference type="ChEBI" id="CHEBI:15378"/>
        <dbReference type="ChEBI" id="CHEBI:33737"/>
        <dbReference type="ChEBI" id="CHEBI:33738"/>
        <dbReference type="ChEBI" id="CHEBI:57783"/>
        <dbReference type="ChEBI" id="CHEBI:58349"/>
        <dbReference type="EC" id="1.18.1.6"/>
    </reaction>
</comment>
<feature type="binding site" evidence="10">
    <location>
        <begin position="270"/>
        <end position="271"/>
    </location>
    <ligand>
        <name>NADP(+)</name>
        <dbReference type="ChEBI" id="CHEBI:58349"/>
    </ligand>
</feature>
<dbReference type="InterPro" id="IPR036188">
    <property type="entry name" value="FAD/NAD-bd_sf"/>
</dbReference>
<evidence type="ECO:0000256" key="8">
    <source>
        <dbReference type="PIRNR" id="PIRNR000362"/>
    </source>
</evidence>
<evidence type="ECO:0000256" key="4">
    <source>
        <dbReference type="ARBA" id="ARBA00022827"/>
    </source>
</evidence>
<dbReference type="AlphaFoldDB" id="A0A6A5CD91"/>
<feature type="binding site" evidence="9">
    <location>
        <position position="447"/>
    </location>
    <ligand>
        <name>FAD</name>
        <dbReference type="ChEBI" id="CHEBI:57692"/>
    </ligand>
</feature>
<feature type="binding site" evidence="9">
    <location>
        <begin position="454"/>
        <end position="456"/>
    </location>
    <ligand>
        <name>FAD</name>
        <dbReference type="ChEBI" id="CHEBI:57692"/>
    </ligand>
</feature>
<dbReference type="PIRSF" id="PIRSF000362">
    <property type="entry name" value="FNR"/>
    <property type="match status" value="1"/>
</dbReference>
<feature type="binding site" evidence="9">
    <location>
        <position position="110"/>
    </location>
    <ligand>
        <name>FAD</name>
        <dbReference type="ChEBI" id="CHEBI:57692"/>
    </ligand>
</feature>